<keyword evidence="10" id="KW-1185">Reference proteome</keyword>
<evidence type="ECO:0000313" key="10">
    <source>
        <dbReference type="Proteomes" id="UP001302745"/>
    </source>
</evidence>
<organism evidence="9 10">
    <name type="scientific">Chaetomidium leptoderma</name>
    <dbReference type="NCBI Taxonomy" id="669021"/>
    <lineage>
        <taxon>Eukaryota</taxon>
        <taxon>Fungi</taxon>
        <taxon>Dikarya</taxon>
        <taxon>Ascomycota</taxon>
        <taxon>Pezizomycotina</taxon>
        <taxon>Sordariomycetes</taxon>
        <taxon>Sordariomycetidae</taxon>
        <taxon>Sordariales</taxon>
        <taxon>Chaetomiaceae</taxon>
        <taxon>Chaetomidium</taxon>
    </lineage>
</organism>
<keyword evidence="7 8" id="KW-0349">Heme</keyword>
<dbReference type="Proteomes" id="UP001302745">
    <property type="component" value="Unassembled WGS sequence"/>
</dbReference>
<keyword evidence="4 8" id="KW-0560">Oxidoreductase</keyword>
<evidence type="ECO:0000256" key="7">
    <source>
        <dbReference type="PIRSR" id="PIRSR602403-1"/>
    </source>
</evidence>
<dbReference type="GO" id="GO:0016705">
    <property type="term" value="F:oxidoreductase activity, acting on paired donors, with incorporation or reduction of molecular oxygen"/>
    <property type="evidence" value="ECO:0007669"/>
    <property type="project" value="InterPro"/>
</dbReference>
<accession>A0AAN6VQD7</accession>
<dbReference type="InterPro" id="IPR001128">
    <property type="entry name" value="Cyt_P450"/>
</dbReference>
<evidence type="ECO:0000256" key="8">
    <source>
        <dbReference type="RuleBase" id="RU000461"/>
    </source>
</evidence>
<feature type="binding site" description="axial binding residue" evidence="7">
    <location>
        <position position="449"/>
    </location>
    <ligand>
        <name>heme</name>
        <dbReference type="ChEBI" id="CHEBI:30413"/>
    </ligand>
    <ligandPart>
        <name>Fe</name>
        <dbReference type="ChEBI" id="CHEBI:18248"/>
    </ligandPart>
</feature>
<keyword evidence="6 8" id="KW-0503">Monooxygenase</keyword>
<dbReference type="AlphaFoldDB" id="A0AAN6VQD7"/>
<name>A0AAN6VQD7_9PEZI</name>
<evidence type="ECO:0000256" key="4">
    <source>
        <dbReference type="ARBA" id="ARBA00023002"/>
    </source>
</evidence>
<dbReference type="GO" id="GO:0020037">
    <property type="term" value="F:heme binding"/>
    <property type="evidence" value="ECO:0007669"/>
    <property type="project" value="InterPro"/>
</dbReference>
<comment type="cofactor">
    <cofactor evidence="1 7">
        <name>heme</name>
        <dbReference type="ChEBI" id="CHEBI:30413"/>
    </cofactor>
</comment>
<dbReference type="InterPro" id="IPR017972">
    <property type="entry name" value="Cyt_P450_CS"/>
</dbReference>
<dbReference type="InterPro" id="IPR002403">
    <property type="entry name" value="Cyt_P450_E_grp-IV"/>
</dbReference>
<reference evidence="9" key="1">
    <citation type="journal article" date="2023" name="Mol. Phylogenet. Evol.">
        <title>Genome-scale phylogeny and comparative genomics of the fungal order Sordariales.</title>
        <authorList>
            <person name="Hensen N."/>
            <person name="Bonometti L."/>
            <person name="Westerberg I."/>
            <person name="Brannstrom I.O."/>
            <person name="Guillou S."/>
            <person name="Cros-Aarteil S."/>
            <person name="Calhoun S."/>
            <person name="Haridas S."/>
            <person name="Kuo A."/>
            <person name="Mondo S."/>
            <person name="Pangilinan J."/>
            <person name="Riley R."/>
            <person name="LaButti K."/>
            <person name="Andreopoulos B."/>
            <person name="Lipzen A."/>
            <person name="Chen C."/>
            <person name="Yan M."/>
            <person name="Daum C."/>
            <person name="Ng V."/>
            <person name="Clum A."/>
            <person name="Steindorff A."/>
            <person name="Ohm R.A."/>
            <person name="Martin F."/>
            <person name="Silar P."/>
            <person name="Natvig D.O."/>
            <person name="Lalanne C."/>
            <person name="Gautier V."/>
            <person name="Ament-Velasquez S.L."/>
            <person name="Kruys A."/>
            <person name="Hutchinson M.I."/>
            <person name="Powell A.J."/>
            <person name="Barry K."/>
            <person name="Miller A.N."/>
            <person name="Grigoriev I.V."/>
            <person name="Debuchy R."/>
            <person name="Gladieux P."/>
            <person name="Hiltunen Thoren M."/>
            <person name="Johannesson H."/>
        </authorList>
    </citation>
    <scope>NUCLEOTIDE SEQUENCE</scope>
    <source>
        <strain evidence="9">CBS 538.74</strain>
    </source>
</reference>
<reference evidence="9" key="2">
    <citation type="submission" date="2023-05" db="EMBL/GenBank/DDBJ databases">
        <authorList>
            <consortium name="Lawrence Berkeley National Laboratory"/>
            <person name="Steindorff A."/>
            <person name="Hensen N."/>
            <person name="Bonometti L."/>
            <person name="Westerberg I."/>
            <person name="Brannstrom I.O."/>
            <person name="Guillou S."/>
            <person name="Cros-Aarteil S."/>
            <person name="Calhoun S."/>
            <person name="Haridas S."/>
            <person name="Kuo A."/>
            <person name="Mondo S."/>
            <person name="Pangilinan J."/>
            <person name="Riley R."/>
            <person name="Labutti K."/>
            <person name="Andreopoulos B."/>
            <person name="Lipzen A."/>
            <person name="Chen C."/>
            <person name="Yanf M."/>
            <person name="Daum C."/>
            <person name="Ng V."/>
            <person name="Clum A."/>
            <person name="Ohm R."/>
            <person name="Martin F."/>
            <person name="Silar P."/>
            <person name="Natvig D."/>
            <person name="Lalanne C."/>
            <person name="Gautier V."/>
            <person name="Ament-Velasquez S.L."/>
            <person name="Kruys A."/>
            <person name="Hutchinson M.I."/>
            <person name="Powell A.J."/>
            <person name="Barry K."/>
            <person name="Miller A.N."/>
            <person name="Grigoriev I.V."/>
            <person name="Debuchy R."/>
            <person name="Gladieux P."/>
            <person name="Thoren M.H."/>
            <person name="Johannesson H."/>
        </authorList>
    </citation>
    <scope>NUCLEOTIDE SEQUENCE</scope>
    <source>
        <strain evidence="9">CBS 538.74</strain>
    </source>
</reference>
<proteinExistence type="inferred from homology"/>
<sequence>MSVLLVQTSAIALVAWLLIRYVAKLARKPKLDMAYLDFEDGDNSLQRYLNSTCDLLERGYEQYLKKGLPFAMFNYMDVSTPIVTLPVKYLGEVRSASASKLSFTSFLNKSTVAEDIGAPLVTDRVIHMVRQDLNKTLNELIEPIQQACDQVLQAVIPPCPDWTPVNGHMLLWPLISRIMTRALLGPELWSNDEWHAVVMSYFQAGHAASQRVRDTYRPWLRWTAKYFEKEVKAIYAARRKGEDILQPLIDARIADAVNRANNSQQKPGFNDAIQWLVDSYMAEKKPVKAAEIMQDVAFLLAASLQSTTLNSLSMLLDLVERPESVAEIRDEISQVYAQYGSWTRQSLGALRVLDSFLKESQRLNTFQFNTMQRRALEDYTFKDGLRIPAGTSIVMPSRLLGRDPDLHTDAAEFDAKRWKRMRDQGDATKFHFASLEDNMLPWGSGPHACPGRFLVQEVIKIIFMRLVTKYDIKFSDGIESRPPDFPQHAGSNPNVMAMVLFKER</sequence>
<dbReference type="PANTHER" id="PTHR46206:SF7">
    <property type="entry name" value="P450, PUTATIVE (EUROFUNG)-RELATED"/>
    <property type="match status" value="1"/>
</dbReference>
<keyword evidence="3 7" id="KW-0479">Metal-binding</keyword>
<dbReference type="GO" id="GO:0005506">
    <property type="term" value="F:iron ion binding"/>
    <property type="evidence" value="ECO:0007669"/>
    <property type="project" value="InterPro"/>
</dbReference>
<evidence type="ECO:0000313" key="9">
    <source>
        <dbReference type="EMBL" id="KAK4155639.1"/>
    </source>
</evidence>
<protein>
    <submittedName>
        <fullName evidence="9">Cytochrome P450</fullName>
    </submittedName>
</protein>
<dbReference type="SUPFAM" id="SSF48264">
    <property type="entry name" value="Cytochrome P450"/>
    <property type="match status" value="1"/>
</dbReference>
<gene>
    <name evidence="9" type="ORF">C8A00DRAFT_31480</name>
</gene>
<evidence type="ECO:0000256" key="5">
    <source>
        <dbReference type="ARBA" id="ARBA00023004"/>
    </source>
</evidence>
<dbReference type="InterPro" id="IPR036396">
    <property type="entry name" value="Cyt_P450_sf"/>
</dbReference>
<dbReference type="EMBL" id="MU856883">
    <property type="protein sequence ID" value="KAK4155639.1"/>
    <property type="molecule type" value="Genomic_DNA"/>
</dbReference>
<evidence type="ECO:0000256" key="2">
    <source>
        <dbReference type="ARBA" id="ARBA00010617"/>
    </source>
</evidence>
<evidence type="ECO:0000256" key="1">
    <source>
        <dbReference type="ARBA" id="ARBA00001971"/>
    </source>
</evidence>
<comment type="caution">
    <text evidence="9">The sequence shown here is derived from an EMBL/GenBank/DDBJ whole genome shotgun (WGS) entry which is preliminary data.</text>
</comment>
<dbReference type="GO" id="GO:0004497">
    <property type="term" value="F:monooxygenase activity"/>
    <property type="evidence" value="ECO:0007669"/>
    <property type="project" value="UniProtKB-KW"/>
</dbReference>
<dbReference type="CDD" id="cd11041">
    <property type="entry name" value="CYP503A1-like"/>
    <property type="match status" value="1"/>
</dbReference>
<comment type="similarity">
    <text evidence="2 8">Belongs to the cytochrome P450 family.</text>
</comment>
<evidence type="ECO:0000256" key="3">
    <source>
        <dbReference type="ARBA" id="ARBA00022723"/>
    </source>
</evidence>
<dbReference type="PANTHER" id="PTHR46206">
    <property type="entry name" value="CYTOCHROME P450"/>
    <property type="match status" value="1"/>
</dbReference>
<evidence type="ECO:0000256" key="6">
    <source>
        <dbReference type="ARBA" id="ARBA00023033"/>
    </source>
</evidence>
<dbReference type="Gene3D" id="1.10.630.10">
    <property type="entry name" value="Cytochrome P450"/>
    <property type="match status" value="1"/>
</dbReference>
<dbReference type="PROSITE" id="PS00086">
    <property type="entry name" value="CYTOCHROME_P450"/>
    <property type="match status" value="1"/>
</dbReference>
<dbReference type="PRINTS" id="PR00465">
    <property type="entry name" value="EP450IV"/>
</dbReference>
<dbReference type="Pfam" id="PF00067">
    <property type="entry name" value="p450"/>
    <property type="match status" value="1"/>
</dbReference>
<keyword evidence="5 7" id="KW-0408">Iron</keyword>